<dbReference type="Proteomes" id="UP001495147">
    <property type="component" value="Unassembled WGS sequence"/>
</dbReference>
<dbReference type="Pfam" id="PF25917">
    <property type="entry name" value="BSH_RND"/>
    <property type="match status" value="1"/>
</dbReference>
<dbReference type="InterPro" id="IPR050465">
    <property type="entry name" value="UPF0194_transport"/>
</dbReference>
<reference evidence="6 7" key="1">
    <citation type="submission" date="2024-05" db="EMBL/GenBank/DDBJ databases">
        <title>Roseateles sp. DJS-2-20 16S ribosomal RNA gene Genome sequencing and assembly.</title>
        <authorList>
            <person name="Woo H."/>
        </authorList>
    </citation>
    <scope>NUCLEOTIDE SEQUENCE [LARGE SCALE GENOMIC DNA]</scope>
    <source>
        <strain evidence="6 7">DJS-2-20</strain>
    </source>
</reference>
<gene>
    <name evidence="6" type="ORF">ABDJ85_11865</name>
</gene>
<dbReference type="InterPro" id="IPR058624">
    <property type="entry name" value="MdtA-like_HH"/>
</dbReference>
<dbReference type="SUPFAM" id="SSF111369">
    <property type="entry name" value="HlyD-like secretion proteins"/>
    <property type="match status" value="1"/>
</dbReference>
<comment type="caution">
    <text evidence="6">The sequence shown here is derived from an EMBL/GenBank/DDBJ whole genome shotgun (WGS) entry which is preliminary data.</text>
</comment>
<dbReference type="EMBL" id="JBDPZD010000003">
    <property type="protein sequence ID" value="MEO3692169.1"/>
    <property type="molecule type" value="Genomic_DNA"/>
</dbReference>
<comment type="subcellular location">
    <subcellularLocation>
        <location evidence="1">Cell envelope</location>
    </subcellularLocation>
</comment>
<dbReference type="Gene3D" id="1.10.287.470">
    <property type="entry name" value="Helix hairpin bin"/>
    <property type="match status" value="1"/>
</dbReference>
<evidence type="ECO:0000256" key="2">
    <source>
        <dbReference type="ARBA" id="ARBA00023054"/>
    </source>
</evidence>
<dbReference type="PROSITE" id="PS51257">
    <property type="entry name" value="PROKAR_LIPOPROTEIN"/>
    <property type="match status" value="1"/>
</dbReference>
<dbReference type="Pfam" id="PF25876">
    <property type="entry name" value="HH_MFP_RND"/>
    <property type="match status" value="1"/>
</dbReference>
<evidence type="ECO:0000259" key="4">
    <source>
        <dbReference type="Pfam" id="PF25876"/>
    </source>
</evidence>
<accession>A0ABV0G3A1</accession>
<dbReference type="Gene3D" id="2.40.30.170">
    <property type="match status" value="1"/>
</dbReference>
<evidence type="ECO:0000313" key="7">
    <source>
        <dbReference type="Proteomes" id="UP001495147"/>
    </source>
</evidence>
<dbReference type="Gene3D" id="2.40.50.100">
    <property type="match status" value="1"/>
</dbReference>
<evidence type="ECO:0000256" key="1">
    <source>
        <dbReference type="ARBA" id="ARBA00004196"/>
    </source>
</evidence>
<feature type="signal peptide" evidence="3">
    <location>
        <begin position="1"/>
        <end position="22"/>
    </location>
</feature>
<dbReference type="RefSeq" id="WP_347704995.1">
    <property type="nucleotide sequence ID" value="NZ_JBDPZD010000003.1"/>
</dbReference>
<proteinExistence type="predicted"/>
<protein>
    <submittedName>
        <fullName evidence="6">HlyD family efflux transporter periplasmic adaptor subunit</fullName>
    </submittedName>
</protein>
<dbReference type="InterPro" id="IPR058625">
    <property type="entry name" value="MdtA-like_BSH"/>
</dbReference>
<evidence type="ECO:0000256" key="3">
    <source>
        <dbReference type="SAM" id="SignalP"/>
    </source>
</evidence>
<keyword evidence="2" id="KW-0175">Coiled coil</keyword>
<feature type="domain" description="Multidrug resistance protein MdtA-like barrel-sandwich hybrid" evidence="5">
    <location>
        <begin position="38"/>
        <end position="221"/>
    </location>
</feature>
<evidence type="ECO:0000259" key="5">
    <source>
        <dbReference type="Pfam" id="PF25917"/>
    </source>
</evidence>
<keyword evidence="7" id="KW-1185">Reference proteome</keyword>
<dbReference type="PANTHER" id="PTHR32347:SF23">
    <property type="entry name" value="BLL5650 PROTEIN"/>
    <property type="match status" value="1"/>
</dbReference>
<evidence type="ECO:0000313" key="6">
    <source>
        <dbReference type="EMBL" id="MEO3692169.1"/>
    </source>
</evidence>
<feature type="chain" id="PRO_5045492369" evidence="3">
    <location>
        <begin position="23"/>
        <end position="315"/>
    </location>
</feature>
<name>A0ABV0G3A1_9BURK</name>
<keyword evidence="3" id="KW-0732">Signal</keyword>
<feature type="domain" description="Multidrug resistance protein MdtA-like alpha-helical hairpin" evidence="4">
    <location>
        <begin position="100"/>
        <end position="163"/>
    </location>
</feature>
<sequence>MKRTPFVLPVLLLLAACQPAPPARWTGYAEGELLYLSAPVAGRVQRLHVAAGDAVTAGQLLFEFDPTLEQAASAEAEARSRSAAAQAANTDKGRREAEIAVTRAQLAQARSSAQLAASDLARQEQLLAQGFVARARVDDAATLVRQTQARIAELEAALAVAQLPARPDERSSARALADAAEKGLSQAQWRVQEKRQTAPAAGRVTDVFLRPGEWANAAQPVLALLPPTQRKARFYVPESELGGLHMGDTVRLACDGCGTPIEAKVSFIAPGPEYTPPVIYSNAQRQKLVFLVEARPVKAEDAERLHPGQPLDVTR</sequence>
<dbReference type="PANTHER" id="PTHR32347">
    <property type="entry name" value="EFFLUX SYSTEM COMPONENT YKNX-RELATED"/>
    <property type="match status" value="1"/>
</dbReference>
<organism evidence="6 7">
    <name type="scientific">Roseateles paludis</name>
    <dbReference type="NCBI Taxonomy" id="3145238"/>
    <lineage>
        <taxon>Bacteria</taxon>
        <taxon>Pseudomonadati</taxon>
        <taxon>Pseudomonadota</taxon>
        <taxon>Betaproteobacteria</taxon>
        <taxon>Burkholderiales</taxon>
        <taxon>Sphaerotilaceae</taxon>
        <taxon>Roseateles</taxon>
    </lineage>
</organism>